<sequence>MRMRPYISAIQKLQTNSTSPTAHLASQLTPSRPAPWGSVLQDCCVRPLPHPSYLDADQLALVFPSSVKDIPLTKA</sequence>
<organism evidence="1 2">
    <name type="scientific">Protopolystoma xenopodis</name>
    <dbReference type="NCBI Taxonomy" id="117903"/>
    <lineage>
        <taxon>Eukaryota</taxon>
        <taxon>Metazoa</taxon>
        <taxon>Spiralia</taxon>
        <taxon>Lophotrochozoa</taxon>
        <taxon>Platyhelminthes</taxon>
        <taxon>Monogenea</taxon>
        <taxon>Polyopisthocotylea</taxon>
        <taxon>Polystomatidea</taxon>
        <taxon>Polystomatidae</taxon>
        <taxon>Protopolystoma</taxon>
    </lineage>
</organism>
<dbReference type="EMBL" id="CAAALY010252698">
    <property type="protein sequence ID" value="VEL36603.1"/>
    <property type="molecule type" value="Genomic_DNA"/>
</dbReference>
<protein>
    <submittedName>
        <fullName evidence="1">Uncharacterized protein</fullName>
    </submittedName>
</protein>
<dbReference type="AlphaFoldDB" id="A0A3S5AGL8"/>
<evidence type="ECO:0000313" key="1">
    <source>
        <dbReference type="EMBL" id="VEL36603.1"/>
    </source>
</evidence>
<comment type="caution">
    <text evidence="1">The sequence shown here is derived from an EMBL/GenBank/DDBJ whole genome shotgun (WGS) entry which is preliminary data.</text>
</comment>
<reference evidence="1" key="1">
    <citation type="submission" date="2018-11" db="EMBL/GenBank/DDBJ databases">
        <authorList>
            <consortium name="Pathogen Informatics"/>
        </authorList>
    </citation>
    <scope>NUCLEOTIDE SEQUENCE</scope>
</reference>
<accession>A0A3S5AGL8</accession>
<name>A0A3S5AGL8_9PLAT</name>
<evidence type="ECO:0000313" key="2">
    <source>
        <dbReference type="Proteomes" id="UP000784294"/>
    </source>
</evidence>
<dbReference type="Proteomes" id="UP000784294">
    <property type="component" value="Unassembled WGS sequence"/>
</dbReference>
<keyword evidence="2" id="KW-1185">Reference proteome</keyword>
<gene>
    <name evidence="1" type="ORF">PXEA_LOCUS30043</name>
</gene>
<proteinExistence type="predicted"/>